<protein>
    <submittedName>
        <fullName evidence="2">Quinol monooxygenase YgiN</fullName>
    </submittedName>
</protein>
<keyword evidence="2" id="KW-0503">Monooxygenase</keyword>
<proteinExistence type="predicted"/>
<evidence type="ECO:0000259" key="1">
    <source>
        <dbReference type="PROSITE" id="PS51725"/>
    </source>
</evidence>
<dbReference type="Proteomes" id="UP000323257">
    <property type="component" value="Unassembled WGS sequence"/>
</dbReference>
<dbReference type="PANTHER" id="PTHR33336:SF3">
    <property type="entry name" value="ABM DOMAIN-CONTAINING PROTEIN"/>
    <property type="match status" value="1"/>
</dbReference>
<dbReference type="SUPFAM" id="SSF54909">
    <property type="entry name" value="Dimeric alpha+beta barrel"/>
    <property type="match status" value="1"/>
</dbReference>
<evidence type="ECO:0000313" key="2">
    <source>
        <dbReference type="EMBL" id="TYP79613.1"/>
    </source>
</evidence>
<dbReference type="Pfam" id="PF03992">
    <property type="entry name" value="ABM"/>
    <property type="match status" value="1"/>
</dbReference>
<dbReference type="GO" id="GO:0004497">
    <property type="term" value="F:monooxygenase activity"/>
    <property type="evidence" value="ECO:0007669"/>
    <property type="project" value="UniProtKB-KW"/>
</dbReference>
<keyword evidence="2" id="KW-0560">Oxidoreductase</keyword>
<dbReference type="RefSeq" id="WP_148927658.1">
    <property type="nucleotide sequence ID" value="NZ_VNHS01000001.1"/>
</dbReference>
<feature type="domain" description="ABM" evidence="1">
    <location>
        <begin position="2"/>
        <end position="91"/>
    </location>
</feature>
<dbReference type="InterPro" id="IPR050744">
    <property type="entry name" value="AI-2_Isomerase_LsrG"/>
</dbReference>
<reference evidence="2 3" key="1">
    <citation type="submission" date="2019-07" db="EMBL/GenBank/DDBJ databases">
        <title>Genomic Encyclopedia of Type Strains, Phase III (KMG-III): the genomes of soil and plant-associated and newly described type strains.</title>
        <authorList>
            <person name="Whitman W."/>
        </authorList>
    </citation>
    <scope>NUCLEOTIDE SEQUENCE [LARGE SCALE GENOMIC DNA]</scope>
    <source>
        <strain evidence="2 3">BL24</strain>
    </source>
</reference>
<gene>
    <name evidence="2" type="ORF">BCM02_101733</name>
</gene>
<dbReference type="EMBL" id="VNHS01000001">
    <property type="protein sequence ID" value="TYP79613.1"/>
    <property type="molecule type" value="Genomic_DNA"/>
</dbReference>
<dbReference type="AlphaFoldDB" id="A0A5S5CKW8"/>
<dbReference type="OrthoDB" id="287932at2"/>
<dbReference type="Gene3D" id="3.30.70.100">
    <property type="match status" value="1"/>
</dbReference>
<dbReference type="InterPro" id="IPR007138">
    <property type="entry name" value="ABM_dom"/>
</dbReference>
<keyword evidence="3" id="KW-1185">Reference proteome</keyword>
<sequence length="98" mass="11090">MIIIHAELVIDSAHREAFLEKARATVEATLREEGNLGYKLYEDADRPNTFLFVEKWASKEAIDLHGKSEYFTSFFAAASGWLQAPFKPEIFVVQAPAQ</sequence>
<accession>A0A5S5CKW8</accession>
<dbReference type="PROSITE" id="PS51725">
    <property type="entry name" value="ABM"/>
    <property type="match status" value="1"/>
</dbReference>
<dbReference type="InterPro" id="IPR011008">
    <property type="entry name" value="Dimeric_a/b-barrel"/>
</dbReference>
<evidence type="ECO:0000313" key="3">
    <source>
        <dbReference type="Proteomes" id="UP000323257"/>
    </source>
</evidence>
<comment type="caution">
    <text evidence="2">The sequence shown here is derived from an EMBL/GenBank/DDBJ whole genome shotgun (WGS) entry which is preliminary data.</text>
</comment>
<name>A0A5S5CKW8_9BACL</name>
<dbReference type="PANTHER" id="PTHR33336">
    <property type="entry name" value="QUINOL MONOOXYGENASE YGIN-RELATED"/>
    <property type="match status" value="1"/>
</dbReference>
<organism evidence="2 3">
    <name type="scientific">Paenibacillus methanolicus</name>
    <dbReference type="NCBI Taxonomy" id="582686"/>
    <lineage>
        <taxon>Bacteria</taxon>
        <taxon>Bacillati</taxon>
        <taxon>Bacillota</taxon>
        <taxon>Bacilli</taxon>
        <taxon>Bacillales</taxon>
        <taxon>Paenibacillaceae</taxon>
        <taxon>Paenibacillus</taxon>
    </lineage>
</organism>